<evidence type="ECO:0000313" key="3">
    <source>
        <dbReference type="Proteomes" id="UP000676336"/>
    </source>
</evidence>
<sequence>QQQKQEELDYDIEIRAKLMTLNAEALECRAAAVQLQQEAKLALVKAAEIEKRAAEELTRQAHEMKLKQQELERERAAELERRVRLEEERQRLNELQIQQQQKERLSVLSKIPQQQKEEKDEYADWKERDFMNNDQCPQCIFRLAPNALSIPIDVKYLEVSATEYLLDDQEELISSPMVVNFDTTEYQQKLLLLAIPYVSKRSNHRENVIKIRQSSGMWKSINSKESTFDSYKVCRMKAK</sequence>
<feature type="non-terminal residue" evidence="2">
    <location>
        <position position="1"/>
    </location>
</feature>
<reference evidence="2" key="1">
    <citation type="submission" date="2021-02" db="EMBL/GenBank/DDBJ databases">
        <authorList>
            <person name="Nowell W R."/>
        </authorList>
    </citation>
    <scope>NUCLEOTIDE SEQUENCE</scope>
</reference>
<accession>A0A8S3I726</accession>
<feature type="coiled-coil region" evidence="1">
    <location>
        <begin position="18"/>
        <end position="105"/>
    </location>
</feature>
<protein>
    <submittedName>
        <fullName evidence="2">Uncharacterized protein</fullName>
    </submittedName>
</protein>
<proteinExistence type="predicted"/>
<dbReference type="Proteomes" id="UP000676336">
    <property type="component" value="Unassembled WGS sequence"/>
</dbReference>
<evidence type="ECO:0000256" key="1">
    <source>
        <dbReference type="SAM" id="Coils"/>
    </source>
</evidence>
<dbReference type="EMBL" id="CAJOBI010326701">
    <property type="protein sequence ID" value="CAF5192872.1"/>
    <property type="molecule type" value="Genomic_DNA"/>
</dbReference>
<dbReference type="AlphaFoldDB" id="A0A8S3I726"/>
<name>A0A8S3I726_9BILA</name>
<evidence type="ECO:0000313" key="2">
    <source>
        <dbReference type="EMBL" id="CAF5192872.1"/>
    </source>
</evidence>
<keyword evidence="1" id="KW-0175">Coiled coil</keyword>
<gene>
    <name evidence="2" type="ORF">SMN809_LOCUS72898</name>
</gene>
<comment type="caution">
    <text evidence="2">The sequence shown here is derived from an EMBL/GenBank/DDBJ whole genome shotgun (WGS) entry which is preliminary data.</text>
</comment>
<organism evidence="2 3">
    <name type="scientific">Rotaria magnacalcarata</name>
    <dbReference type="NCBI Taxonomy" id="392030"/>
    <lineage>
        <taxon>Eukaryota</taxon>
        <taxon>Metazoa</taxon>
        <taxon>Spiralia</taxon>
        <taxon>Gnathifera</taxon>
        <taxon>Rotifera</taxon>
        <taxon>Eurotatoria</taxon>
        <taxon>Bdelloidea</taxon>
        <taxon>Philodinida</taxon>
        <taxon>Philodinidae</taxon>
        <taxon>Rotaria</taxon>
    </lineage>
</organism>